<dbReference type="EMBL" id="JARKNE010000003">
    <property type="protein sequence ID" value="KAK5838689.1"/>
    <property type="molecule type" value="Genomic_DNA"/>
</dbReference>
<gene>
    <name evidence="2" type="ORF">PVK06_007424</name>
</gene>
<evidence type="ECO:0000313" key="3">
    <source>
        <dbReference type="Proteomes" id="UP001358586"/>
    </source>
</evidence>
<accession>A0ABR0QHA1</accession>
<name>A0ABR0QHA1_GOSAR</name>
<organism evidence="2 3">
    <name type="scientific">Gossypium arboreum</name>
    <name type="common">Tree cotton</name>
    <name type="synonym">Gossypium nanking</name>
    <dbReference type="NCBI Taxonomy" id="29729"/>
    <lineage>
        <taxon>Eukaryota</taxon>
        <taxon>Viridiplantae</taxon>
        <taxon>Streptophyta</taxon>
        <taxon>Embryophyta</taxon>
        <taxon>Tracheophyta</taxon>
        <taxon>Spermatophyta</taxon>
        <taxon>Magnoliopsida</taxon>
        <taxon>eudicotyledons</taxon>
        <taxon>Gunneridae</taxon>
        <taxon>Pentapetalae</taxon>
        <taxon>rosids</taxon>
        <taxon>malvids</taxon>
        <taxon>Malvales</taxon>
        <taxon>Malvaceae</taxon>
        <taxon>Malvoideae</taxon>
        <taxon>Gossypium</taxon>
    </lineage>
</organism>
<reference evidence="2 3" key="1">
    <citation type="submission" date="2023-03" db="EMBL/GenBank/DDBJ databases">
        <title>WGS of Gossypium arboreum.</title>
        <authorList>
            <person name="Yu D."/>
        </authorList>
    </citation>
    <scope>NUCLEOTIDE SEQUENCE [LARGE SCALE GENOMIC DNA]</scope>
    <source>
        <tissue evidence="2">Leaf</tissue>
    </source>
</reference>
<keyword evidence="3" id="KW-1185">Reference proteome</keyword>
<protein>
    <submittedName>
        <fullName evidence="2">Uncharacterized protein</fullName>
    </submittedName>
</protein>
<evidence type="ECO:0000313" key="2">
    <source>
        <dbReference type="EMBL" id="KAK5838689.1"/>
    </source>
</evidence>
<comment type="caution">
    <text evidence="2">The sequence shown here is derived from an EMBL/GenBank/DDBJ whole genome shotgun (WGS) entry which is preliminary data.</text>
</comment>
<feature type="region of interest" description="Disordered" evidence="1">
    <location>
        <begin position="82"/>
        <end position="109"/>
    </location>
</feature>
<dbReference type="Proteomes" id="UP001358586">
    <property type="component" value="Chromosome 3"/>
</dbReference>
<evidence type="ECO:0000256" key="1">
    <source>
        <dbReference type="SAM" id="MobiDB-lite"/>
    </source>
</evidence>
<sequence>MFCDLGMEALRQVEGIRECRAKLHLPGYVVSTGGLSDGFGQPLCVYYERRHPREFCELISGCFKCGFKEHLLRDYSNRIKVSQTQSSAPALVPDGGRGQGRCGNERKVG</sequence>
<proteinExistence type="predicted"/>